<dbReference type="EMBL" id="JAANYN010000003">
    <property type="protein sequence ID" value="NHE56775.1"/>
    <property type="molecule type" value="Genomic_DNA"/>
</dbReference>
<dbReference type="Proteomes" id="UP000649799">
    <property type="component" value="Unassembled WGS sequence"/>
</dbReference>
<keyword evidence="2" id="KW-1185">Reference proteome</keyword>
<proteinExistence type="predicted"/>
<reference evidence="1 2" key="1">
    <citation type="submission" date="2020-03" db="EMBL/GenBank/DDBJ databases">
        <title>Cyclobacterium plantarum sp. nov., a marine bacterium isolated from a coastal-marine wetland.</title>
        <authorList>
            <person name="Sanchez-Porro C."/>
            <person name="Ventosa A."/>
            <person name="Amoozegar M."/>
        </authorList>
    </citation>
    <scope>NUCLEOTIDE SEQUENCE [LARGE SCALE GENOMIC DNA]</scope>
    <source>
        <strain evidence="1 2">GBPx2</strain>
    </source>
</reference>
<evidence type="ECO:0000313" key="2">
    <source>
        <dbReference type="Proteomes" id="UP000649799"/>
    </source>
</evidence>
<organism evidence="1 2">
    <name type="scientific">Cyclobacterium plantarum</name>
    <dbReference type="NCBI Taxonomy" id="2716263"/>
    <lineage>
        <taxon>Bacteria</taxon>
        <taxon>Pseudomonadati</taxon>
        <taxon>Bacteroidota</taxon>
        <taxon>Cytophagia</taxon>
        <taxon>Cytophagales</taxon>
        <taxon>Cyclobacteriaceae</taxon>
        <taxon>Cyclobacterium</taxon>
    </lineage>
</organism>
<dbReference type="RefSeq" id="WP_166145373.1">
    <property type="nucleotide sequence ID" value="NZ_JAANYN010000003.1"/>
</dbReference>
<gene>
    <name evidence="1" type="ORF">G9Q97_08105</name>
</gene>
<name>A0ABX0H4K8_9BACT</name>
<dbReference type="SUPFAM" id="SSF51126">
    <property type="entry name" value="Pectin lyase-like"/>
    <property type="match status" value="1"/>
</dbReference>
<protein>
    <recommendedName>
        <fullName evidence="3">Right handed beta helix domain-containing protein</fullName>
    </recommendedName>
</protein>
<dbReference type="InterPro" id="IPR011050">
    <property type="entry name" value="Pectin_lyase_fold/virulence"/>
</dbReference>
<accession>A0ABX0H4K8</accession>
<sequence length="331" mass="35432">MNKYWFLVPLFLIVSGSYVKAGIWRVNNQFETDKTQRIFSQLAPLNDDADVLPGDTIHLEGSPVRYNNFTCTKRLIIIGPGYFLTENPETQARAEEATIPSIRFNPGSEGSLVMGVVFDYTSSSGIFVATNNITIQRCYMRGGVTITDQTGIRVFQNYMLGDVGGYTSSTVFSDVVVRNNLFIGGTFNTRSGSFSICENNIFTGNNITISAASFRNNIITNANATVTITSGSLQNNLAAGGQLGNENGNMAIDANSVFVEAGSTDGQYQLAQNSPARAAGFDGVDAGAFGGGSGYRLSGLPPIPLVYDLRVDDSGNLETGVGIQIKVKSNP</sequence>
<comment type="caution">
    <text evidence="1">The sequence shown here is derived from an EMBL/GenBank/DDBJ whole genome shotgun (WGS) entry which is preliminary data.</text>
</comment>
<evidence type="ECO:0008006" key="3">
    <source>
        <dbReference type="Google" id="ProtNLM"/>
    </source>
</evidence>
<evidence type="ECO:0000313" key="1">
    <source>
        <dbReference type="EMBL" id="NHE56775.1"/>
    </source>
</evidence>